<dbReference type="GO" id="GO:0031501">
    <property type="term" value="C:mannosyltransferase complex"/>
    <property type="evidence" value="ECO:0007669"/>
    <property type="project" value="TreeGrafter"/>
</dbReference>
<reference evidence="2" key="1">
    <citation type="submission" date="2021-03" db="EMBL/GenBank/DDBJ databases">
        <authorList>
            <person name="Tagirdzhanova G."/>
        </authorList>
    </citation>
    <scope>NUCLEOTIDE SEQUENCE</scope>
</reference>
<keyword evidence="3" id="KW-1185">Reference proteome</keyword>
<proteinExistence type="predicted"/>
<dbReference type="GO" id="GO:0000030">
    <property type="term" value="F:mannosyltransferase activity"/>
    <property type="evidence" value="ECO:0007669"/>
    <property type="project" value="TreeGrafter"/>
</dbReference>
<dbReference type="Proteomes" id="UP000664169">
    <property type="component" value="Unassembled WGS sequence"/>
</dbReference>
<keyword evidence="1" id="KW-0732">Signal</keyword>
<dbReference type="Pfam" id="PF10333">
    <property type="entry name" value="Pga1"/>
    <property type="match status" value="1"/>
</dbReference>
<gene>
    <name evidence="2" type="ORF">GOMPHAMPRED_006996</name>
</gene>
<evidence type="ECO:0000313" key="2">
    <source>
        <dbReference type="EMBL" id="CAF9910202.1"/>
    </source>
</evidence>
<comment type="caution">
    <text evidence="2">The sequence shown here is derived from an EMBL/GenBank/DDBJ whole genome shotgun (WGS) entry which is preliminary data.</text>
</comment>
<accession>A0A8H3ETX0</accession>
<evidence type="ECO:0000256" key="1">
    <source>
        <dbReference type="SAM" id="SignalP"/>
    </source>
</evidence>
<evidence type="ECO:0000313" key="3">
    <source>
        <dbReference type="Proteomes" id="UP000664169"/>
    </source>
</evidence>
<feature type="signal peptide" evidence="1">
    <location>
        <begin position="1"/>
        <end position="18"/>
    </location>
</feature>
<feature type="chain" id="PRO_5034851883" evidence="1">
    <location>
        <begin position="19"/>
        <end position="230"/>
    </location>
</feature>
<dbReference type="GO" id="GO:0005789">
    <property type="term" value="C:endoplasmic reticulum membrane"/>
    <property type="evidence" value="ECO:0007669"/>
    <property type="project" value="TreeGrafter"/>
</dbReference>
<organism evidence="2 3">
    <name type="scientific">Gomphillus americanus</name>
    <dbReference type="NCBI Taxonomy" id="1940652"/>
    <lineage>
        <taxon>Eukaryota</taxon>
        <taxon>Fungi</taxon>
        <taxon>Dikarya</taxon>
        <taxon>Ascomycota</taxon>
        <taxon>Pezizomycotina</taxon>
        <taxon>Lecanoromycetes</taxon>
        <taxon>OSLEUM clade</taxon>
        <taxon>Ostropomycetidae</taxon>
        <taxon>Ostropales</taxon>
        <taxon>Graphidaceae</taxon>
        <taxon>Gomphilloideae</taxon>
        <taxon>Gomphillus</taxon>
    </lineage>
</organism>
<dbReference type="InterPro" id="IPR019433">
    <property type="entry name" value="GPI_ManTrfase_II_coact_Pga1"/>
</dbReference>
<dbReference type="OrthoDB" id="3360032at2759"/>
<sequence>MVRLILWLVLLLPAFVNANVEKLIFISPPSSPDQTLDLTSLPALTPDRTTIHTQFLSRHSHTSTESQVVPSEAWFLLSNLRPDRRHEVRICWPATQPTAFELELFTEDEIVQKQELLLSIQKLQSSSQRTNSHQSVSEQEESRLLLRAKAVADYFTTNRTLMSNGVIVDADIILDEYIWNLAPRSLASTGVYLFATAVLAIFIARKVLSYLESVASADRTEKEVEDKKRS</sequence>
<dbReference type="PANTHER" id="PTHR28022">
    <property type="entry name" value="GPI MANNOSYLTRANSFERASE 2 SUBUNIT PGA1"/>
    <property type="match status" value="1"/>
</dbReference>
<dbReference type="PANTHER" id="PTHR28022:SF1">
    <property type="entry name" value="GPI MANNOSYLTRANSFERASE 2 SUBUNIT PGA1"/>
    <property type="match status" value="1"/>
</dbReference>
<dbReference type="EMBL" id="CAJPDQ010000005">
    <property type="protein sequence ID" value="CAF9910202.1"/>
    <property type="molecule type" value="Genomic_DNA"/>
</dbReference>
<dbReference type="AlphaFoldDB" id="A0A8H3ETX0"/>
<dbReference type="GO" id="GO:0006506">
    <property type="term" value="P:GPI anchor biosynthetic process"/>
    <property type="evidence" value="ECO:0007669"/>
    <property type="project" value="TreeGrafter"/>
</dbReference>
<name>A0A8H3ETX0_9LECA</name>
<protein>
    <submittedName>
        <fullName evidence="2">Uncharacterized protein</fullName>
    </submittedName>
</protein>